<dbReference type="GO" id="GO:0005886">
    <property type="term" value="C:plasma membrane"/>
    <property type="evidence" value="ECO:0007669"/>
    <property type="project" value="TreeGrafter"/>
</dbReference>
<evidence type="ECO:0000313" key="2">
    <source>
        <dbReference type="Proteomes" id="UP000230423"/>
    </source>
</evidence>
<dbReference type="OrthoDB" id="755951at2759"/>
<gene>
    <name evidence="1" type="ORF">TELCIR_17702</name>
</gene>
<protein>
    <submittedName>
        <fullName evidence="1">Uncharacterized protein</fullName>
    </submittedName>
</protein>
<dbReference type="AlphaFoldDB" id="A0A2G9TS02"/>
<organism evidence="1 2">
    <name type="scientific">Teladorsagia circumcincta</name>
    <name type="common">Brown stomach worm</name>
    <name type="synonym">Ostertagia circumcincta</name>
    <dbReference type="NCBI Taxonomy" id="45464"/>
    <lineage>
        <taxon>Eukaryota</taxon>
        <taxon>Metazoa</taxon>
        <taxon>Ecdysozoa</taxon>
        <taxon>Nematoda</taxon>
        <taxon>Chromadorea</taxon>
        <taxon>Rhabditida</taxon>
        <taxon>Rhabditina</taxon>
        <taxon>Rhabditomorpha</taxon>
        <taxon>Strongyloidea</taxon>
        <taxon>Trichostrongylidae</taxon>
        <taxon>Teladorsagia</taxon>
    </lineage>
</organism>
<proteinExistence type="predicted"/>
<accession>A0A2G9TS02</accession>
<sequence length="115" mass="13291">MHLTGTTAHNHSNVKDQHECRKLGEGQNVYTYNVLIDPETNISHCYRTPVHFYVVTSPAFLIDDYKFSNSTYSTWTKAMYSSANLQLFLIEYESLEDEMLYVGMAFLVLSFLVSF</sequence>
<dbReference type="PANTHER" id="PTHR21092">
    <property type="entry name" value="NICASTRIN"/>
    <property type="match status" value="1"/>
</dbReference>
<reference evidence="1 2" key="1">
    <citation type="submission" date="2015-09" db="EMBL/GenBank/DDBJ databases">
        <title>Draft genome of the parasitic nematode Teladorsagia circumcincta isolate WARC Sus (inbred).</title>
        <authorList>
            <person name="Mitreva M."/>
        </authorList>
    </citation>
    <scope>NUCLEOTIDE SEQUENCE [LARGE SCALE GENOMIC DNA]</scope>
    <source>
        <strain evidence="1 2">S</strain>
    </source>
</reference>
<evidence type="ECO:0000313" key="1">
    <source>
        <dbReference type="EMBL" id="PIO60793.1"/>
    </source>
</evidence>
<dbReference type="GO" id="GO:0016485">
    <property type="term" value="P:protein processing"/>
    <property type="evidence" value="ECO:0007669"/>
    <property type="project" value="InterPro"/>
</dbReference>
<dbReference type="InterPro" id="IPR008710">
    <property type="entry name" value="Nicastrin"/>
</dbReference>
<dbReference type="PANTHER" id="PTHR21092:SF0">
    <property type="entry name" value="NICASTRIN"/>
    <property type="match status" value="1"/>
</dbReference>
<keyword evidence="2" id="KW-1185">Reference proteome</keyword>
<name>A0A2G9TS02_TELCI</name>
<dbReference type="EMBL" id="KZ354771">
    <property type="protein sequence ID" value="PIO60793.1"/>
    <property type="molecule type" value="Genomic_DNA"/>
</dbReference>
<dbReference type="Proteomes" id="UP000230423">
    <property type="component" value="Unassembled WGS sequence"/>
</dbReference>